<dbReference type="AlphaFoldDB" id="D6A258"/>
<accession>D6A258</accession>
<proteinExistence type="predicted"/>
<dbReference type="PROSITE" id="PS51257">
    <property type="entry name" value="PROKAR_LIPOPROTEIN"/>
    <property type="match status" value="1"/>
</dbReference>
<evidence type="ECO:0000313" key="1">
    <source>
        <dbReference type="EMBL" id="EFE69412.2"/>
    </source>
</evidence>
<organism evidence="1 2">
    <name type="scientific">Streptomyces viridosporus (strain ATCC 14672 / DSM 40746 / JCM 4963 / KCTC 9882 / NRRL B-12104 / FH 1290)</name>
    <name type="common">Streptomyces ghanaensis</name>
    <dbReference type="NCBI Taxonomy" id="566461"/>
    <lineage>
        <taxon>Bacteria</taxon>
        <taxon>Bacillati</taxon>
        <taxon>Actinomycetota</taxon>
        <taxon>Actinomycetes</taxon>
        <taxon>Kitasatosporales</taxon>
        <taxon>Streptomycetaceae</taxon>
        <taxon>Streptomyces</taxon>
    </lineage>
</organism>
<gene>
    <name evidence="1" type="ORF">SSFG_04654</name>
</gene>
<name>D6A258_STRV1</name>
<reference evidence="2" key="1">
    <citation type="submission" date="2008-12" db="EMBL/GenBank/DDBJ databases">
        <title>Annotation of Streptomyces ghanaensis ATCC 14672.</title>
        <authorList>
            <consortium name="The Broad Institute Genome Sequencing Platform"/>
            <consortium name="Broad Institute Microbial Sequencing Center"/>
            <person name="Fischbach M."/>
            <person name="Ward D."/>
            <person name="Young S."/>
            <person name="Kodira C.D."/>
            <person name="Zeng Q."/>
            <person name="Koehrsen M."/>
            <person name="Godfrey P."/>
            <person name="Alvarado L."/>
            <person name="Berlin A.M."/>
            <person name="Borenstein D."/>
            <person name="Chen Z."/>
            <person name="Engels R."/>
            <person name="Freedman E."/>
            <person name="Gellesch M."/>
            <person name="Goldberg J."/>
            <person name="Griggs A."/>
            <person name="Gujja S."/>
            <person name="Heiman D.I."/>
            <person name="Hepburn T.A."/>
            <person name="Howarth C."/>
            <person name="Jen D."/>
            <person name="Larson L."/>
            <person name="Lewis B."/>
            <person name="Mehta T."/>
            <person name="Park D."/>
            <person name="Pearson M."/>
            <person name="Roberts A."/>
            <person name="Saif S."/>
            <person name="Shea T.D."/>
            <person name="Shenoy N."/>
            <person name="Sisk P."/>
            <person name="Stolte C."/>
            <person name="Sykes S.N."/>
            <person name="Walk T."/>
            <person name="White J."/>
            <person name="Yandava C."/>
            <person name="Straight P."/>
            <person name="Clardy J."/>
            <person name="Hung D."/>
            <person name="Kolter R."/>
            <person name="Mekalanos J."/>
            <person name="Walker S."/>
            <person name="Walsh C.T."/>
            <person name="Wieland B.L.C."/>
            <person name="Ilzarbe M."/>
            <person name="Galagan J."/>
            <person name="Nusbaum C."/>
            <person name="Birren B."/>
        </authorList>
    </citation>
    <scope>NUCLEOTIDE SEQUENCE [LARGE SCALE GENOMIC DNA]</scope>
    <source>
        <strain evidence="2">ATCC 14672 / DSM 40746 / JCM 4963 / KCTC 9882 / NRRL B-12104 / FH 1290</strain>
    </source>
</reference>
<protein>
    <submittedName>
        <fullName evidence="1">Predicted protein</fullName>
    </submittedName>
</protein>
<sequence length="55" mass="5856">MAQRRHPARARVAQWAGSGVVVLLAACARCVDGRLPALKRWFEAAGEPSEVPGAD</sequence>
<dbReference type="RefSeq" id="WP_004987922.1">
    <property type="nucleotide sequence ID" value="NZ_DS999641.1"/>
</dbReference>
<dbReference type="EMBL" id="DS999641">
    <property type="protein sequence ID" value="EFE69412.2"/>
    <property type="molecule type" value="Genomic_DNA"/>
</dbReference>
<dbReference type="Proteomes" id="UP000003824">
    <property type="component" value="Unassembled WGS sequence"/>
</dbReference>
<evidence type="ECO:0000313" key="2">
    <source>
        <dbReference type="Proteomes" id="UP000003824"/>
    </source>
</evidence>